<dbReference type="Pfam" id="PF01926">
    <property type="entry name" value="MMR_HSR1"/>
    <property type="match status" value="1"/>
</dbReference>
<dbReference type="OrthoDB" id="9812272at2"/>
<comment type="subcellular location">
    <subcellularLocation>
        <location evidence="6">Cytoplasm</location>
    </subcellularLocation>
    <text evidence="6">May associate with membranes.</text>
</comment>
<gene>
    <name evidence="6" type="primary">hflX</name>
    <name evidence="12" type="ORF">SAMN05216339_10397</name>
</gene>
<proteinExistence type="inferred from homology"/>
<evidence type="ECO:0000256" key="6">
    <source>
        <dbReference type="HAMAP-Rule" id="MF_00900"/>
    </source>
</evidence>
<dbReference type="InterPro" id="IPR042108">
    <property type="entry name" value="GTPase_HflX_N_sf"/>
</dbReference>
<evidence type="ECO:0000256" key="3">
    <source>
        <dbReference type="ARBA" id="ARBA00022741"/>
    </source>
</evidence>
<dbReference type="Pfam" id="PF16360">
    <property type="entry name" value="GTP-bdg_M"/>
    <property type="match status" value="1"/>
</dbReference>
<protein>
    <recommendedName>
        <fullName evidence="6">GTPase HflX</fullName>
    </recommendedName>
    <alternativeName>
        <fullName evidence="6">GTP-binding protein HflX</fullName>
    </alternativeName>
</protein>
<dbReference type="InterPro" id="IPR032305">
    <property type="entry name" value="GTP-bd_M"/>
</dbReference>
<keyword evidence="4 8" id="KW-0460">Magnesium</keyword>
<comment type="similarity">
    <text evidence="6">Belongs to the TRAFAC class OBG-HflX-like GTPase superfamily. HflX GTPase family.</text>
</comment>
<dbReference type="Proteomes" id="UP000183926">
    <property type="component" value="Unassembled WGS sequence"/>
</dbReference>
<evidence type="ECO:0000259" key="11">
    <source>
        <dbReference type="PROSITE" id="PS51705"/>
    </source>
</evidence>
<dbReference type="RefSeq" id="WP_074927647.1">
    <property type="nucleotide sequence ID" value="NZ_FPBL01000003.1"/>
</dbReference>
<dbReference type="PANTHER" id="PTHR10229:SF0">
    <property type="entry name" value="GTP-BINDING PROTEIN 6-RELATED"/>
    <property type="match status" value="1"/>
</dbReference>
<evidence type="ECO:0000313" key="12">
    <source>
        <dbReference type="EMBL" id="SFU50509.1"/>
    </source>
</evidence>
<accession>A0A1I7GQ18</accession>
<evidence type="ECO:0000256" key="9">
    <source>
        <dbReference type="SAM" id="Coils"/>
    </source>
</evidence>
<keyword evidence="1 6" id="KW-0963">Cytoplasm</keyword>
<dbReference type="Gene3D" id="3.40.50.300">
    <property type="entry name" value="P-loop containing nucleotide triphosphate hydrolases"/>
    <property type="match status" value="1"/>
</dbReference>
<sequence length="394" mass="44082">MNHDSGTAADNTAILVEINFGKNDKESLDELKELACSDQLSVVAVVEGTRKQPDPATFIGKGKVEEISQIVVQTQAAMVIFNHELSPIQQRNLSTALACRVIDRTSLILDIFAQRAKSHEGKLQVELAQLEYLSTRLVRGWTHLERQKGGIGLRGPGETQLETDRRLLAKRVKFLKEKLAKLKQQRDVQRRARKRSEIMSVSIVGYTNAGKSTLFNRLVRSDTYAADKLFATLDTTTRRLFLPERGLIVISDTVGFIRDLPHTLVAAFRATLEETIRADLLLHVIDVSSSNRDVQISEVNKLLQEIGADTIPQILIFNKIDLIEQGSSENYMRDEYGRIARVHLSARTGAGLGYLYEALAEAFDQNLNKLKQHSTTSVSMNDNVRATSINNEKD</sequence>
<comment type="cofactor">
    <cofactor evidence="8">
        <name>Mg(2+)</name>
        <dbReference type="ChEBI" id="CHEBI:18420"/>
    </cofactor>
</comment>
<dbReference type="InterPro" id="IPR025121">
    <property type="entry name" value="GTPase_HflX_N"/>
</dbReference>
<dbReference type="GO" id="GO:0005737">
    <property type="term" value="C:cytoplasm"/>
    <property type="evidence" value="ECO:0007669"/>
    <property type="project" value="UniProtKB-SubCell"/>
</dbReference>
<evidence type="ECO:0000256" key="2">
    <source>
        <dbReference type="ARBA" id="ARBA00022723"/>
    </source>
</evidence>
<dbReference type="PIRSF" id="PIRSF006809">
    <property type="entry name" value="GTP-binding_hflX_prd"/>
    <property type="match status" value="1"/>
</dbReference>
<dbReference type="GO" id="GO:0043022">
    <property type="term" value="F:ribosome binding"/>
    <property type="evidence" value="ECO:0007669"/>
    <property type="project" value="TreeGrafter"/>
</dbReference>
<evidence type="ECO:0000256" key="4">
    <source>
        <dbReference type="ARBA" id="ARBA00022842"/>
    </source>
</evidence>
<feature type="binding site" evidence="8">
    <location>
        <position position="212"/>
    </location>
    <ligand>
        <name>Mg(2+)</name>
        <dbReference type="ChEBI" id="CHEBI:18420"/>
    </ligand>
</feature>
<dbReference type="NCBIfam" id="NF008280">
    <property type="entry name" value="PRK11058.1"/>
    <property type="match status" value="1"/>
</dbReference>
<dbReference type="InterPro" id="IPR016496">
    <property type="entry name" value="GTPase_HflX"/>
</dbReference>
<dbReference type="FunFam" id="3.40.50.11060:FF:000001">
    <property type="entry name" value="GTPase HflX"/>
    <property type="match status" value="1"/>
</dbReference>
<feature type="binding site" evidence="7">
    <location>
        <begin position="318"/>
        <end position="321"/>
    </location>
    <ligand>
        <name>GTP</name>
        <dbReference type="ChEBI" id="CHEBI:37565"/>
    </ligand>
</feature>
<dbReference type="HAMAP" id="MF_00900">
    <property type="entry name" value="GTPase_HflX"/>
    <property type="match status" value="1"/>
</dbReference>
<dbReference type="Gene3D" id="6.10.250.2860">
    <property type="match status" value="1"/>
</dbReference>
<dbReference type="Gene3D" id="3.40.50.11060">
    <property type="entry name" value="GTPase HflX, N-terminal domain"/>
    <property type="match status" value="1"/>
</dbReference>
<feature type="region of interest" description="Disordered" evidence="10">
    <location>
        <begin position="374"/>
        <end position="394"/>
    </location>
</feature>
<evidence type="ECO:0000256" key="5">
    <source>
        <dbReference type="ARBA" id="ARBA00023134"/>
    </source>
</evidence>
<dbReference type="EMBL" id="FPBL01000003">
    <property type="protein sequence ID" value="SFU50509.1"/>
    <property type="molecule type" value="Genomic_DNA"/>
</dbReference>
<dbReference type="FunFam" id="3.40.50.300:FF:000173">
    <property type="entry name" value="GTPase HflX"/>
    <property type="match status" value="1"/>
</dbReference>
<keyword evidence="5 6" id="KW-0342">GTP-binding</keyword>
<feature type="binding site" evidence="7">
    <location>
        <begin position="205"/>
        <end position="212"/>
    </location>
    <ligand>
        <name>GTP</name>
        <dbReference type="ChEBI" id="CHEBI:37565"/>
    </ligand>
</feature>
<keyword evidence="3 6" id="KW-0547">Nucleotide-binding</keyword>
<dbReference type="InterPro" id="IPR006073">
    <property type="entry name" value="GTP-bd"/>
</dbReference>
<dbReference type="AlphaFoldDB" id="A0A1I7GQ18"/>
<evidence type="ECO:0000256" key="7">
    <source>
        <dbReference type="PIRSR" id="PIRSR006809-1"/>
    </source>
</evidence>
<comment type="subunit">
    <text evidence="6">Monomer. Associates with the 50S ribosomal subunit.</text>
</comment>
<dbReference type="NCBIfam" id="TIGR03156">
    <property type="entry name" value="GTP_HflX"/>
    <property type="match status" value="1"/>
</dbReference>
<name>A0A1I7GQ18_9PROT</name>
<dbReference type="GO" id="GO:0046872">
    <property type="term" value="F:metal ion binding"/>
    <property type="evidence" value="ECO:0007669"/>
    <property type="project" value="UniProtKB-KW"/>
</dbReference>
<reference evidence="12 13" key="1">
    <citation type="submission" date="2016-10" db="EMBL/GenBank/DDBJ databases">
        <authorList>
            <person name="de Groot N.N."/>
        </authorList>
    </citation>
    <scope>NUCLEOTIDE SEQUENCE [LARGE SCALE GENOMIC DNA]</scope>
    <source>
        <strain evidence="12 13">Nm24</strain>
    </source>
</reference>
<dbReference type="InterPro" id="IPR030394">
    <property type="entry name" value="G_HFLX_dom"/>
</dbReference>
<organism evidence="12 13">
    <name type="scientific">Nitrosomonas eutropha</name>
    <dbReference type="NCBI Taxonomy" id="916"/>
    <lineage>
        <taxon>Bacteria</taxon>
        <taxon>Pseudomonadati</taxon>
        <taxon>Pseudomonadota</taxon>
        <taxon>Betaproteobacteria</taxon>
        <taxon>Nitrosomonadales</taxon>
        <taxon>Nitrosomonadaceae</taxon>
        <taxon>Nitrosomonas</taxon>
    </lineage>
</organism>
<dbReference type="PROSITE" id="PS51705">
    <property type="entry name" value="G_HFLX"/>
    <property type="match status" value="1"/>
</dbReference>
<feature type="domain" description="Hflx-type G" evidence="11">
    <location>
        <begin position="199"/>
        <end position="371"/>
    </location>
</feature>
<dbReference type="Pfam" id="PF13167">
    <property type="entry name" value="GTP-bdg_N"/>
    <property type="match status" value="1"/>
</dbReference>
<dbReference type="PRINTS" id="PR00326">
    <property type="entry name" value="GTP1OBG"/>
</dbReference>
<evidence type="ECO:0000313" key="13">
    <source>
        <dbReference type="Proteomes" id="UP000183926"/>
    </source>
</evidence>
<dbReference type="PANTHER" id="PTHR10229">
    <property type="entry name" value="GTP-BINDING PROTEIN HFLX"/>
    <property type="match status" value="1"/>
</dbReference>
<evidence type="ECO:0000256" key="8">
    <source>
        <dbReference type="PIRSR" id="PIRSR006809-2"/>
    </source>
</evidence>
<comment type="function">
    <text evidence="6">GTPase that associates with the 50S ribosomal subunit and may have a role during protein synthesis or ribosome biogenesis.</text>
</comment>
<dbReference type="GO" id="GO:0005525">
    <property type="term" value="F:GTP binding"/>
    <property type="evidence" value="ECO:0007669"/>
    <property type="project" value="UniProtKB-UniRule"/>
</dbReference>
<dbReference type="InterPro" id="IPR027417">
    <property type="entry name" value="P-loop_NTPase"/>
</dbReference>
<dbReference type="GO" id="GO:0003924">
    <property type="term" value="F:GTPase activity"/>
    <property type="evidence" value="ECO:0007669"/>
    <property type="project" value="UniProtKB-UniRule"/>
</dbReference>
<dbReference type="CDD" id="cd01878">
    <property type="entry name" value="HflX"/>
    <property type="match status" value="1"/>
</dbReference>
<feature type="binding site" evidence="7">
    <location>
        <begin position="252"/>
        <end position="255"/>
    </location>
    <ligand>
        <name>GTP</name>
        <dbReference type="ChEBI" id="CHEBI:37565"/>
    </ligand>
</feature>
<evidence type="ECO:0000256" key="1">
    <source>
        <dbReference type="ARBA" id="ARBA00022490"/>
    </source>
</evidence>
<evidence type="ECO:0000256" key="10">
    <source>
        <dbReference type="SAM" id="MobiDB-lite"/>
    </source>
</evidence>
<feature type="binding site" evidence="7">
    <location>
        <begin position="345"/>
        <end position="347"/>
    </location>
    <ligand>
        <name>GTP</name>
        <dbReference type="ChEBI" id="CHEBI:37565"/>
    </ligand>
</feature>
<feature type="binding site" evidence="8">
    <location>
        <position position="232"/>
    </location>
    <ligand>
        <name>Mg(2+)</name>
        <dbReference type="ChEBI" id="CHEBI:18420"/>
    </ligand>
</feature>
<feature type="binding site" evidence="7">
    <location>
        <begin position="230"/>
        <end position="234"/>
    </location>
    <ligand>
        <name>GTP</name>
        <dbReference type="ChEBI" id="CHEBI:37565"/>
    </ligand>
</feature>
<feature type="coiled-coil region" evidence="9">
    <location>
        <begin position="165"/>
        <end position="192"/>
    </location>
</feature>
<keyword evidence="2 8" id="KW-0479">Metal-binding</keyword>
<dbReference type="SUPFAM" id="SSF52540">
    <property type="entry name" value="P-loop containing nucleoside triphosphate hydrolases"/>
    <property type="match status" value="1"/>
</dbReference>
<keyword evidence="9" id="KW-0175">Coiled coil</keyword>